<dbReference type="PRINTS" id="PR00469">
    <property type="entry name" value="PNDRDTASEII"/>
</dbReference>
<evidence type="ECO:0000313" key="8">
    <source>
        <dbReference type="Proteomes" id="UP000501060"/>
    </source>
</evidence>
<dbReference type="PROSITE" id="PS00573">
    <property type="entry name" value="PYRIDINE_REDOX_2"/>
    <property type="match status" value="1"/>
</dbReference>
<keyword evidence="2" id="KW-0274">FAD</keyword>
<protein>
    <submittedName>
        <fullName evidence="7">FAD-dependent oxidoreductase</fullName>
    </submittedName>
</protein>
<evidence type="ECO:0000256" key="3">
    <source>
        <dbReference type="ARBA" id="ARBA00023002"/>
    </source>
</evidence>
<dbReference type="Gene3D" id="3.50.50.60">
    <property type="entry name" value="FAD/NAD(P)-binding domain"/>
    <property type="match status" value="2"/>
</dbReference>
<dbReference type="InterPro" id="IPR023753">
    <property type="entry name" value="FAD/NAD-binding_dom"/>
</dbReference>
<dbReference type="EMBL" id="CP051481">
    <property type="protein sequence ID" value="QJG67254.1"/>
    <property type="molecule type" value="Genomic_DNA"/>
</dbReference>
<dbReference type="AlphaFoldDB" id="A0A858U279"/>
<evidence type="ECO:0000256" key="5">
    <source>
        <dbReference type="ARBA" id="ARBA00023284"/>
    </source>
</evidence>
<dbReference type="PANTHER" id="PTHR48105">
    <property type="entry name" value="THIOREDOXIN REDUCTASE 1-RELATED-RELATED"/>
    <property type="match status" value="1"/>
</dbReference>
<keyword evidence="1" id="KW-0285">Flavoprotein</keyword>
<dbReference type="RefSeq" id="WP_169605303.1">
    <property type="nucleotide sequence ID" value="NZ_CP051481.1"/>
</dbReference>
<evidence type="ECO:0000256" key="1">
    <source>
        <dbReference type="ARBA" id="ARBA00022630"/>
    </source>
</evidence>
<keyword evidence="8" id="KW-1185">Reference proteome</keyword>
<dbReference type="Pfam" id="PF07992">
    <property type="entry name" value="Pyr_redox_2"/>
    <property type="match status" value="1"/>
</dbReference>
<dbReference type="InterPro" id="IPR008255">
    <property type="entry name" value="Pyr_nucl-diS_OxRdtase_2_AS"/>
</dbReference>
<dbReference type="PRINTS" id="PR00368">
    <property type="entry name" value="FADPNR"/>
</dbReference>
<dbReference type="InterPro" id="IPR050097">
    <property type="entry name" value="Ferredoxin-NADP_redctase_2"/>
</dbReference>
<evidence type="ECO:0000259" key="6">
    <source>
        <dbReference type="Pfam" id="PF07992"/>
    </source>
</evidence>
<keyword evidence="3" id="KW-0560">Oxidoreductase</keyword>
<dbReference type="Proteomes" id="UP000501060">
    <property type="component" value="Chromosome"/>
</dbReference>
<proteinExistence type="predicted"/>
<evidence type="ECO:0000313" key="7">
    <source>
        <dbReference type="EMBL" id="QJG67254.1"/>
    </source>
</evidence>
<evidence type="ECO:0000256" key="2">
    <source>
        <dbReference type="ARBA" id="ARBA00022827"/>
    </source>
</evidence>
<accession>A0A858U279</accession>
<evidence type="ECO:0000256" key="4">
    <source>
        <dbReference type="ARBA" id="ARBA00023157"/>
    </source>
</evidence>
<feature type="domain" description="FAD/NAD(P)-binding" evidence="6">
    <location>
        <begin position="6"/>
        <end position="292"/>
    </location>
</feature>
<sequence length="304" mass="33349">MKNTQYDVLIIGAGPAALTATIYTTRANLKTAFIEKAVPGGKLLSQSKIENYPGDKLIRGDELALRLFEHAREYGGEYLYGDVIEIRNIEDTYKELVLADGTVYTTKSVIIASGMVNRIPTDIINIDKFNHKGVSYCAICDGPLFKGQPMAIIGGGNSAIEEASYVASISPKVYVFVRDDIIAEKALVDELKSKDNVEIIKNSSIVELQGDNTLQKAIVKVNDETKEFEINALFPYIGFLPSIEFAQNLNILDKNNFVITDENMETSIPNIFAIGDVRAKTIRQITTATADGTIAAKVLTNRLS</sequence>
<dbReference type="InterPro" id="IPR036188">
    <property type="entry name" value="FAD/NAD-bd_sf"/>
</dbReference>
<organism evidence="7 8">
    <name type="scientific">Mycoplasma phocoenae</name>
    <dbReference type="NCBI Taxonomy" id="754517"/>
    <lineage>
        <taxon>Bacteria</taxon>
        <taxon>Bacillati</taxon>
        <taxon>Mycoplasmatota</taxon>
        <taxon>Mollicutes</taxon>
        <taxon>Mycoplasmataceae</taxon>
        <taxon>Mycoplasma</taxon>
    </lineage>
</organism>
<dbReference type="KEGG" id="mphe:HGG69_03015"/>
<dbReference type="GO" id="GO:0016668">
    <property type="term" value="F:oxidoreductase activity, acting on a sulfur group of donors, NAD(P) as acceptor"/>
    <property type="evidence" value="ECO:0007669"/>
    <property type="project" value="UniProtKB-ARBA"/>
</dbReference>
<gene>
    <name evidence="7" type="ORF">HGG69_03015</name>
</gene>
<keyword evidence="5" id="KW-0676">Redox-active center</keyword>
<name>A0A858U279_9MOLU</name>
<keyword evidence="4" id="KW-1015">Disulfide bond</keyword>
<dbReference type="SUPFAM" id="SSF51905">
    <property type="entry name" value="FAD/NAD(P)-binding domain"/>
    <property type="match status" value="1"/>
</dbReference>
<reference evidence="7 8" key="1">
    <citation type="submission" date="2020-04" db="EMBL/GenBank/DDBJ databases">
        <title>Novel Mycoplasma species detected in Phocoena phocoena (harbor porpoise) from the USA.</title>
        <authorList>
            <person name="Volokhov D.V."/>
        </authorList>
    </citation>
    <scope>NUCLEOTIDE SEQUENCE [LARGE SCALE GENOMIC DNA]</scope>
    <source>
        <strain evidence="7 8">Phocoena C-264-GEN</strain>
    </source>
</reference>